<feature type="region of interest" description="Disordered" evidence="1">
    <location>
        <begin position="457"/>
        <end position="477"/>
    </location>
</feature>
<accession>A0A9P6CM25</accession>
<evidence type="ECO:0000256" key="1">
    <source>
        <dbReference type="SAM" id="MobiDB-lite"/>
    </source>
</evidence>
<name>A0A9P6CM25_9AGAR</name>
<gene>
    <name evidence="2" type="ORF">BDZ94DRAFT_1307104</name>
</gene>
<evidence type="ECO:0000313" key="3">
    <source>
        <dbReference type="Proteomes" id="UP000807353"/>
    </source>
</evidence>
<comment type="caution">
    <text evidence="2">The sequence shown here is derived from an EMBL/GenBank/DDBJ whole genome shotgun (WGS) entry which is preliminary data.</text>
</comment>
<dbReference type="AlphaFoldDB" id="A0A9P6CM25"/>
<proteinExistence type="predicted"/>
<evidence type="ECO:0008006" key="4">
    <source>
        <dbReference type="Google" id="ProtNLM"/>
    </source>
</evidence>
<protein>
    <recommendedName>
        <fullName evidence="4">F-box domain-containing protein</fullName>
    </recommendedName>
</protein>
<evidence type="ECO:0000313" key="2">
    <source>
        <dbReference type="EMBL" id="KAF9465504.1"/>
    </source>
</evidence>
<sequence>MVNKILLQTRTGTKHVDFKLPQLNKISEQPPEIITQIFKSASGDTVILPQRLLDCPWILGHVCSHWRKILWASPSVWSNITIERRYLKKYSYQISRSPASPGSAIRESLSYIISRTTSPLSLTIKDGNADDRFPIILAYAGRFRCLSFDYISPEALALLLNLHPNTFTLLEKFSATTFTRNNTLIPNASPLETAPRLRSVNWCIMNIGYISQCLLLPLEKMTEIRVQRMLVPLTIVRKILLSSPKLVHCTFSISADVILSSHHEVLPDLQTLHLETPQTIEWSEFLKSFTIPALEDFSILSPCLPLYPVNSLLERSNCHLKSLSLVLLDHHVESTDPNGVESLISQLTMSIVTLNLSWITSGLIFWKIQHKLVPKIERIRLNVDENGLEAFINLANSYTDETAAYKWSLKKVEMCCWVEVGTIERCTRWAKSYNRFEGLEIAIFDAETGIDMMDLPYMDHSDGTKPNDGDRDDGSSR</sequence>
<reference evidence="2" key="1">
    <citation type="submission" date="2020-11" db="EMBL/GenBank/DDBJ databases">
        <authorList>
            <consortium name="DOE Joint Genome Institute"/>
            <person name="Ahrendt S."/>
            <person name="Riley R."/>
            <person name="Andreopoulos W."/>
            <person name="Labutti K."/>
            <person name="Pangilinan J."/>
            <person name="Ruiz-Duenas F.J."/>
            <person name="Barrasa J.M."/>
            <person name="Sanchez-Garcia M."/>
            <person name="Camarero S."/>
            <person name="Miyauchi S."/>
            <person name="Serrano A."/>
            <person name="Linde D."/>
            <person name="Babiker R."/>
            <person name="Drula E."/>
            <person name="Ayuso-Fernandez I."/>
            <person name="Pacheco R."/>
            <person name="Padilla G."/>
            <person name="Ferreira P."/>
            <person name="Barriuso J."/>
            <person name="Kellner H."/>
            <person name="Castanera R."/>
            <person name="Alfaro M."/>
            <person name="Ramirez L."/>
            <person name="Pisabarro A.G."/>
            <person name="Kuo A."/>
            <person name="Tritt A."/>
            <person name="Lipzen A."/>
            <person name="He G."/>
            <person name="Yan M."/>
            <person name="Ng V."/>
            <person name="Cullen D."/>
            <person name="Martin F."/>
            <person name="Rosso M.-N."/>
            <person name="Henrissat B."/>
            <person name="Hibbett D."/>
            <person name="Martinez A.T."/>
            <person name="Grigoriev I.V."/>
        </authorList>
    </citation>
    <scope>NUCLEOTIDE SEQUENCE</scope>
    <source>
        <strain evidence="2">CBS 247.69</strain>
    </source>
</reference>
<dbReference type="EMBL" id="MU150247">
    <property type="protein sequence ID" value="KAF9465504.1"/>
    <property type="molecule type" value="Genomic_DNA"/>
</dbReference>
<keyword evidence="3" id="KW-1185">Reference proteome</keyword>
<dbReference type="Proteomes" id="UP000807353">
    <property type="component" value="Unassembled WGS sequence"/>
</dbReference>
<dbReference type="OrthoDB" id="3365698at2759"/>
<organism evidence="2 3">
    <name type="scientific">Collybia nuda</name>
    <dbReference type="NCBI Taxonomy" id="64659"/>
    <lineage>
        <taxon>Eukaryota</taxon>
        <taxon>Fungi</taxon>
        <taxon>Dikarya</taxon>
        <taxon>Basidiomycota</taxon>
        <taxon>Agaricomycotina</taxon>
        <taxon>Agaricomycetes</taxon>
        <taxon>Agaricomycetidae</taxon>
        <taxon>Agaricales</taxon>
        <taxon>Tricholomatineae</taxon>
        <taxon>Clitocybaceae</taxon>
        <taxon>Collybia</taxon>
    </lineage>
</organism>